<evidence type="ECO:0000256" key="3">
    <source>
        <dbReference type="ARBA" id="ARBA00034247"/>
    </source>
</evidence>
<feature type="domain" description="Response regulatory" evidence="5">
    <location>
        <begin position="246"/>
        <end position="362"/>
    </location>
</feature>
<dbReference type="SMART" id="SM00448">
    <property type="entry name" value="REC"/>
    <property type="match status" value="1"/>
</dbReference>
<name>A0A4R3I848_9GAMM</name>
<feature type="modified residue" description="4-aspartylphosphate" evidence="4">
    <location>
        <position position="295"/>
    </location>
</feature>
<accession>A0A4R3I848</accession>
<dbReference type="GO" id="GO:1902201">
    <property type="term" value="P:negative regulation of bacterial-type flagellum-dependent cell motility"/>
    <property type="evidence" value="ECO:0007669"/>
    <property type="project" value="TreeGrafter"/>
</dbReference>
<keyword evidence="4" id="KW-0597">Phosphoprotein</keyword>
<dbReference type="GO" id="GO:0043709">
    <property type="term" value="P:cell adhesion involved in single-species biofilm formation"/>
    <property type="evidence" value="ECO:0007669"/>
    <property type="project" value="TreeGrafter"/>
</dbReference>
<reference evidence="7 8" key="1">
    <citation type="submission" date="2019-03" db="EMBL/GenBank/DDBJ databases">
        <title>Genomic Encyclopedia of Archaeal and Bacterial Type Strains, Phase II (KMG-II): from individual species to whole genera.</title>
        <authorList>
            <person name="Goeker M."/>
        </authorList>
    </citation>
    <scope>NUCLEOTIDE SEQUENCE [LARGE SCALE GENOMIC DNA]</scope>
    <source>
        <strain evidence="7 8">DSM 15388</strain>
    </source>
</reference>
<dbReference type="GO" id="GO:0052621">
    <property type="term" value="F:diguanylate cyclase activity"/>
    <property type="evidence" value="ECO:0007669"/>
    <property type="project" value="UniProtKB-EC"/>
</dbReference>
<evidence type="ECO:0000313" key="8">
    <source>
        <dbReference type="Proteomes" id="UP000295793"/>
    </source>
</evidence>
<dbReference type="InterPro" id="IPR000160">
    <property type="entry name" value="GGDEF_dom"/>
</dbReference>
<dbReference type="PANTHER" id="PTHR45138:SF9">
    <property type="entry name" value="DIGUANYLATE CYCLASE DGCM-RELATED"/>
    <property type="match status" value="1"/>
</dbReference>
<dbReference type="SMART" id="SM00267">
    <property type="entry name" value="GGDEF"/>
    <property type="match status" value="1"/>
</dbReference>
<organism evidence="7 8">
    <name type="scientific">Reinekea marinisedimentorum</name>
    <dbReference type="NCBI Taxonomy" id="230495"/>
    <lineage>
        <taxon>Bacteria</taxon>
        <taxon>Pseudomonadati</taxon>
        <taxon>Pseudomonadota</taxon>
        <taxon>Gammaproteobacteria</taxon>
        <taxon>Oceanospirillales</taxon>
        <taxon>Saccharospirillaceae</taxon>
        <taxon>Reinekea</taxon>
    </lineage>
</organism>
<evidence type="ECO:0000256" key="4">
    <source>
        <dbReference type="PROSITE-ProRule" id="PRU00169"/>
    </source>
</evidence>
<dbReference type="Proteomes" id="UP000295793">
    <property type="component" value="Unassembled WGS sequence"/>
</dbReference>
<protein>
    <recommendedName>
        <fullName evidence="2">diguanylate cyclase</fullName>
        <ecNumber evidence="2">2.7.7.65</ecNumber>
    </recommendedName>
</protein>
<evidence type="ECO:0000313" key="7">
    <source>
        <dbReference type="EMBL" id="TCS41454.1"/>
    </source>
</evidence>
<dbReference type="FunFam" id="3.30.70.270:FF:000001">
    <property type="entry name" value="Diguanylate cyclase domain protein"/>
    <property type="match status" value="1"/>
</dbReference>
<dbReference type="AlphaFoldDB" id="A0A4R3I848"/>
<keyword evidence="8" id="KW-1185">Reference proteome</keyword>
<dbReference type="CDD" id="cd01949">
    <property type="entry name" value="GGDEF"/>
    <property type="match status" value="1"/>
</dbReference>
<dbReference type="PANTHER" id="PTHR45138">
    <property type="entry name" value="REGULATORY COMPONENTS OF SENSORY TRANSDUCTION SYSTEM"/>
    <property type="match status" value="1"/>
</dbReference>
<dbReference type="CDD" id="cd00156">
    <property type="entry name" value="REC"/>
    <property type="match status" value="1"/>
</dbReference>
<dbReference type="PROSITE" id="PS50110">
    <property type="entry name" value="RESPONSE_REGULATORY"/>
    <property type="match status" value="1"/>
</dbReference>
<dbReference type="PROSITE" id="PS50887">
    <property type="entry name" value="GGDEF"/>
    <property type="match status" value="1"/>
</dbReference>
<dbReference type="Pfam" id="PF00990">
    <property type="entry name" value="GGDEF"/>
    <property type="match status" value="1"/>
</dbReference>
<sequence>MQEKQSQLEDLRQFFGRRVYQQARSLVNSWGALQDVHWNEVWYREFSTSVEKLTRLAKRYNLTSLLHAAEKLTALLQTANIHNAPNSALLEQMNEAVNQVAEACSRVNDDVPVQSISSGRKPVYLCFRNQELAESVCSTLAHFGIPGYVYTETDLLEQSILHRMPAAMVIDVACSDDNLQWIAHIQQHFSEKIPVVFYSMQEPTIESRLSAVRCNGIAFLTGKLDSGELTERLVSIYSMQSDRPFRVLVVDDSQSQAAAAEKALNYAGIFTRNVTDPMAMLNALDSFNPDAVLMDMYMPGCTGPELAQIIRQQPKYDAVPIIYLSAESDIKKQLQAVSLGGDDFITKPFDKGVLITTVLNRCRRYRNLKHQLKRDSLTKLLNHKNILQELELSVEAAAANNQSLCFAMIDIDHFKKVNDAYGHSMGDRVIAALSLYLRQRFRVTDSIGRYGGEEFAVVLPATRPEVAEALLNDVREDFSKLVHQLDGEEVGVTFSCGIACCTEQEDAISLSQRADKALYRAKANGRNCVELAEIQS</sequence>
<dbReference type="GO" id="GO:0005886">
    <property type="term" value="C:plasma membrane"/>
    <property type="evidence" value="ECO:0007669"/>
    <property type="project" value="TreeGrafter"/>
</dbReference>
<dbReference type="Gene3D" id="3.30.70.270">
    <property type="match status" value="1"/>
</dbReference>
<feature type="domain" description="GGDEF" evidence="6">
    <location>
        <begin position="402"/>
        <end position="534"/>
    </location>
</feature>
<dbReference type="GO" id="GO:0000160">
    <property type="term" value="P:phosphorelay signal transduction system"/>
    <property type="evidence" value="ECO:0007669"/>
    <property type="project" value="InterPro"/>
</dbReference>
<comment type="caution">
    <text evidence="7">The sequence shown here is derived from an EMBL/GenBank/DDBJ whole genome shotgun (WGS) entry which is preliminary data.</text>
</comment>
<dbReference type="InterPro" id="IPR043128">
    <property type="entry name" value="Rev_trsase/Diguanyl_cyclase"/>
</dbReference>
<dbReference type="InterPro" id="IPR001789">
    <property type="entry name" value="Sig_transdc_resp-reg_receiver"/>
</dbReference>
<dbReference type="InterPro" id="IPR050469">
    <property type="entry name" value="Diguanylate_Cyclase"/>
</dbReference>
<evidence type="ECO:0000256" key="2">
    <source>
        <dbReference type="ARBA" id="ARBA00012528"/>
    </source>
</evidence>
<proteinExistence type="predicted"/>
<dbReference type="SUPFAM" id="SSF55073">
    <property type="entry name" value="Nucleotide cyclase"/>
    <property type="match status" value="1"/>
</dbReference>
<dbReference type="SUPFAM" id="SSF52172">
    <property type="entry name" value="CheY-like"/>
    <property type="match status" value="1"/>
</dbReference>
<dbReference type="InterPro" id="IPR029787">
    <property type="entry name" value="Nucleotide_cyclase"/>
</dbReference>
<dbReference type="OrthoDB" id="9812260at2"/>
<dbReference type="Pfam" id="PF00072">
    <property type="entry name" value="Response_reg"/>
    <property type="match status" value="1"/>
</dbReference>
<evidence type="ECO:0000259" key="6">
    <source>
        <dbReference type="PROSITE" id="PS50887"/>
    </source>
</evidence>
<comment type="cofactor">
    <cofactor evidence="1">
        <name>Mg(2+)</name>
        <dbReference type="ChEBI" id="CHEBI:18420"/>
    </cofactor>
</comment>
<comment type="catalytic activity">
    <reaction evidence="3">
        <text>2 GTP = 3',3'-c-di-GMP + 2 diphosphate</text>
        <dbReference type="Rhea" id="RHEA:24898"/>
        <dbReference type="ChEBI" id="CHEBI:33019"/>
        <dbReference type="ChEBI" id="CHEBI:37565"/>
        <dbReference type="ChEBI" id="CHEBI:58805"/>
        <dbReference type="EC" id="2.7.7.65"/>
    </reaction>
</comment>
<evidence type="ECO:0000256" key="1">
    <source>
        <dbReference type="ARBA" id="ARBA00001946"/>
    </source>
</evidence>
<gene>
    <name evidence="7" type="ORF">BCF53_106185</name>
</gene>
<evidence type="ECO:0000259" key="5">
    <source>
        <dbReference type="PROSITE" id="PS50110"/>
    </source>
</evidence>
<dbReference type="RefSeq" id="WP_132701425.1">
    <property type="nucleotide sequence ID" value="NZ_SLZR01000006.1"/>
</dbReference>
<dbReference type="InterPro" id="IPR011006">
    <property type="entry name" value="CheY-like_superfamily"/>
</dbReference>
<dbReference type="EMBL" id="SLZR01000006">
    <property type="protein sequence ID" value="TCS41454.1"/>
    <property type="molecule type" value="Genomic_DNA"/>
</dbReference>
<dbReference type="EC" id="2.7.7.65" evidence="2"/>
<dbReference type="NCBIfam" id="TIGR00254">
    <property type="entry name" value="GGDEF"/>
    <property type="match status" value="1"/>
</dbReference>
<dbReference type="Gene3D" id="3.40.50.2300">
    <property type="match status" value="2"/>
</dbReference>